<evidence type="ECO:0000259" key="3">
    <source>
        <dbReference type="Pfam" id="PF00675"/>
    </source>
</evidence>
<dbReference type="PROSITE" id="PS00143">
    <property type="entry name" value="INSULINASE"/>
    <property type="match status" value="1"/>
</dbReference>
<proteinExistence type="inferred from homology"/>
<dbReference type="PANTHER" id="PTHR11851">
    <property type="entry name" value="METALLOPROTEASE"/>
    <property type="match status" value="1"/>
</dbReference>
<dbReference type="EMBL" id="LBWR01000003">
    <property type="protein sequence ID" value="KKR12157.1"/>
    <property type="molecule type" value="Genomic_DNA"/>
</dbReference>
<gene>
    <name evidence="5" type="ORF">UT41_C0003G0084</name>
</gene>
<reference evidence="5 6" key="1">
    <citation type="journal article" date="2015" name="Nature">
        <title>rRNA introns, odd ribosomes, and small enigmatic genomes across a large radiation of phyla.</title>
        <authorList>
            <person name="Brown C.T."/>
            <person name="Hug L.A."/>
            <person name="Thomas B.C."/>
            <person name="Sharon I."/>
            <person name="Castelle C.J."/>
            <person name="Singh A."/>
            <person name="Wilkins M.J."/>
            <person name="Williams K.H."/>
            <person name="Banfield J.F."/>
        </authorList>
    </citation>
    <scope>NUCLEOTIDE SEQUENCE [LARGE SCALE GENOMIC DNA]</scope>
</reference>
<dbReference type="InterPro" id="IPR011249">
    <property type="entry name" value="Metalloenz_LuxS/M16"/>
</dbReference>
<dbReference type="InterPro" id="IPR011765">
    <property type="entry name" value="Pept_M16_N"/>
</dbReference>
<dbReference type="GO" id="GO:0004222">
    <property type="term" value="F:metalloendopeptidase activity"/>
    <property type="evidence" value="ECO:0007669"/>
    <property type="project" value="InterPro"/>
</dbReference>
<evidence type="ECO:0000256" key="1">
    <source>
        <dbReference type="ARBA" id="ARBA00007261"/>
    </source>
</evidence>
<dbReference type="STRING" id="1619013.UT41_C0003G0084"/>
<dbReference type="Proteomes" id="UP000034665">
    <property type="component" value="Unassembled WGS sequence"/>
</dbReference>
<dbReference type="PANTHER" id="PTHR11851:SF49">
    <property type="entry name" value="MITOCHONDRIAL-PROCESSING PEPTIDASE SUBUNIT ALPHA"/>
    <property type="match status" value="1"/>
</dbReference>
<dbReference type="Pfam" id="PF00675">
    <property type="entry name" value="Peptidase_M16"/>
    <property type="match status" value="1"/>
</dbReference>
<keyword evidence="5" id="KW-0645">Protease</keyword>
<dbReference type="Pfam" id="PF05193">
    <property type="entry name" value="Peptidase_M16_C"/>
    <property type="match status" value="1"/>
</dbReference>
<evidence type="ECO:0000313" key="5">
    <source>
        <dbReference type="EMBL" id="KKR12157.1"/>
    </source>
</evidence>
<comment type="similarity">
    <text evidence="1 2">Belongs to the peptidase M16 family.</text>
</comment>
<dbReference type="GO" id="GO:0006508">
    <property type="term" value="P:proteolysis"/>
    <property type="evidence" value="ECO:0007669"/>
    <property type="project" value="UniProtKB-KW"/>
</dbReference>
<protein>
    <submittedName>
        <fullName evidence="5">Processing protease</fullName>
    </submittedName>
</protein>
<dbReference type="InterPro" id="IPR001431">
    <property type="entry name" value="Pept_M16_Zn_BS"/>
</dbReference>
<evidence type="ECO:0000256" key="2">
    <source>
        <dbReference type="RuleBase" id="RU004447"/>
    </source>
</evidence>
<name>A0A0G0REV2_9BACT</name>
<feature type="domain" description="Peptidase M16 N-terminal" evidence="3">
    <location>
        <begin position="39"/>
        <end position="174"/>
    </location>
</feature>
<organism evidence="5 6">
    <name type="scientific">Candidatus Wolfebacteria bacterium GW2011_GWC2_39_22</name>
    <dbReference type="NCBI Taxonomy" id="1619013"/>
    <lineage>
        <taxon>Bacteria</taxon>
        <taxon>Candidatus Wolfeibacteriota</taxon>
    </lineage>
</organism>
<keyword evidence="5" id="KW-0378">Hydrolase</keyword>
<dbReference type="InterPro" id="IPR007863">
    <property type="entry name" value="Peptidase_M16_C"/>
</dbReference>
<dbReference type="InterPro" id="IPR050361">
    <property type="entry name" value="MPP/UQCRC_Complex"/>
</dbReference>
<feature type="domain" description="Peptidase M16 C-terminal" evidence="4">
    <location>
        <begin position="183"/>
        <end position="357"/>
    </location>
</feature>
<accession>A0A0G0REV2</accession>
<dbReference type="GO" id="GO:0046872">
    <property type="term" value="F:metal ion binding"/>
    <property type="evidence" value="ECO:0007669"/>
    <property type="project" value="InterPro"/>
</dbReference>
<dbReference type="Gene3D" id="3.30.830.10">
    <property type="entry name" value="Metalloenzyme, LuxS/M16 peptidase-like"/>
    <property type="match status" value="2"/>
</dbReference>
<evidence type="ECO:0000313" key="6">
    <source>
        <dbReference type="Proteomes" id="UP000034665"/>
    </source>
</evidence>
<dbReference type="AlphaFoldDB" id="A0A0G0REV2"/>
<dbReference type="SUPFAM" id="SSF63411">
    <property type="entry name" value="LuxS/MPP-like metallohydrolase"/>
    <property type="match status" value="2"/>
</dbReference>
<comment type="caution">
    <text evidence="5">The sequence shown here is derived from an EMBL/GenBank/DDBJ whole genome shotgun (WGS) entry which is preliminary data.</text>
</comment>
<sequence>MRGFISLIDRSVYNEWNMKKLTLDNGLRLILAPQEASLATTVLVLVETGSKYETKEMNGISHFLEHMCFKGTAKRPTAFSIASELDGIGASYNAFTSQEYTGYYAKARPKHFELILDVVSDIYLNQKFDATEIDKEKGVIIEEINMMEDLPMRKVQDVFVELLYGDQPAGWPIAGRKDVVSAIKRDDFVAYHKAHYVADATIVVVAGAFDEQEVIEGVKKYFADITTGTKGTKEKTLESQDKPRVVLTTKETDQTHLVMGVRAFDLFDERKYAIELLTDILGGGMSSRLFQKVREEMGAAYYIGSGADLSTDHGYLDISAGIDHKKIDDVITAIIGELKRMAEEPVSAEELERAKEHLIGGLVLGLETSNQWAGFYGSQEVLEHKMMSPEELIQKTQEVTAEQIQAVAKDIVKNEGLNLAIIGPFKDKERFEKLLTF</sequence>
<evidence type="ECO:0000259" key="4">
    <source>
        <dbReference type="Pfam" id="PF05193"/>
    </source>
</evidence>